<reference evidence="8 9" key="1">
    <citation type="submission" date="2024-05" db="EMBL/GenBank/DDBJ databases">
        <title>Genome Sequence and Characterization of the New Strain Purple Sulfur Bacterium of Genus Thioalkalicoccus.</title>
        <authorList>
            <person name="Bryantseva I.A."/>
            <person name="Kyndt J.A."/>
            <person name="Imhoff J.F."/>
        </authorList>
    </citation>
    <scope>NUCLEOTIDE SEQUENCE [LARGE SCALE GENOMIC DNA]</scope>
    <source>
        <strain evidence="8 9">Um2</strain>
    </source>
</reference>
<evidence type="ECO:0000256" key="1">
    <source>
        <dbReference type="ARBA" id="ARBA00022475"/>
    </source>
</evidence>
<keyword evidence="9" id="KW-1185">Reference proteome</keyword>
<sequence>MRWLIVILLLLLGLLQYRLWVGEGSLAEVHALRGEIARQHEELAAMRVRNAALQAEVQSLREGFDALEERARSDLGMIKRGEIFLQILDEPAHGATR</sequence>
<accession>A0ABV4BES6</accession>
<gene>
    <name evidence="7 8" type="primary">ftsB</name>
    <name evidence="8" type="ORF">ABC977_00500</name>
</gene>
<feature type="topological domain" description="Cytoplasmic" evidence="7">
    <location>
        <begin position="1"/>
        <end position="3"/>
    </location>
</feature>
<name>A0ABV4BES6_9GAMM</name>
<keyword evidence="3 7" id="KW-0812">Transmembrane</keyword>
<dbReference type="PANTHER" id="PTHR37485">
    <property type="entry name" value="CELL DIVISION PROTEIN FTSB"/>
    <property type="match status" value="1"/>
</dbReference>
<keyword evidence="1 7" id="KW-1003">Cell membrane</keyword>
<dbReference type="HAMAP" id="MF_00599">
    <property type="entry name" value="FtsB"/>
    <property type="match status" value="1"/>
</dbReference>
<dbReference type="Pfam" id="PF04977">
    <property type="entry name" value="DivIC"/>
    <property type="match status" value="1"/>
</dbReference>
<keyword evidence="7" id="KW-0175">Coiled coil</keyword>
<evidence type="ECO:0000313" key="8">
    <source>
        <dbReference type="EMBL" id="MEY6430885.1"/>
    </source>
</evidence>
<dbReference type="NCBIfam" id="NF002058">
    <property type="entry name" value="PRK00888.1"/>
    <property type="match status" value="1"/>
</dbReference>
<keyword evidence="2 7" id="KW-0132">Cell division</keyword>
<comment type="subcellular location">
    <subcellularLocation>
        <location evidence="7">Cell inner membrane</location>
        <topology evidence="7">Single-pass type II membrane protein</topology>
    </subcellularLocation>
    <text evidence="7">Localizes to the division septum.</text>
</comment>
<dbReference type="EMBL" id="JBDKXB010000001">
    <property type="protein sequence ID" value="MEY6430885.1"/>
    <property type="molecule type" value="Genomic_DNA"/>
</dbReference>
<feature type="coiled-coil region" evidence="7">
    <location>
        <begin position="36"/>
        <end position="70"/>
    </location>
</feature>
<dbReference type="Proteomes" id="UP001564408">
    <property type="component" value="Unassembled WGS sequence"/>
</dbReference>
<comment type="function">
    <text evidence="7">Essential cell division protein. May link together the upstream cell division proteins, which are predominantly cytoplasmic, with the downstream cell division proteins, which are predominantly periplasmic.</text>
</comment>
<keyword evidence="5 7" id="KW-0472">Membrane</keyword>
<organism evidence="8 9">
    <name type="scientific">Thioalkalicoccus limnaeus</name>
    <dbReference type="NCBI Taxonomy" id="120681"/>
    <lineage>
        <taxon>Bacteria</taxon>
        <taxon>Pseudomonadati</taxon>
        <taxon>Pseudomonadota</taxon>
        <taxon>Gammaproteobacteria</taxon>
        <taxon>Chromatiales</taxon>
        <taxon>Chromatiaceae</taxon>
        <taxon>Thioalkalicoccus</taxon>
    </lineage>
</organism>
<dbReference type="InterPro" id="IPR023081">
    <property type="entry name" value="Cell_div_FtsB"/>
</dbReference>
<evidence type="ECO:0000256" key="7">
    <source>
        <dbReference type="HAMAP-Rule" id="MF_00599"/>
    </source>
</evidence>
<evidence type="ECO:0000256" key="5">
    <source>
        <dbReference type="ARBA" id="ARBA00023136"/>
    </source>
</evidence>
<dbReference type="RefSeq" id="WP_369665269.1">
    <property type="nucleotide sequence ID" value="NZ_JBDKXB010000001.1"/>
</dbReference>
<evidence type="ECO:0000256" key="4">
    <source>
        <dbReference type="ARBA" id="ARBA00022989"/>
    </source>
</evidence>
<feature type="topological domain" description="Periplasmic" evidence="7">
    <location>
        <begin position="22"/>
        <end position="97"/>
    </location>
</feature>
<keyword evidence="7" id="KW-0997">Cell inner membrane</keyword>
<comment type="subunit">
    <text evidence="7">Part of a complex composed of FtsB, FtsL and FtsQ.</text>
</comment>
<keyword evidence="6 7" id="KW-0131">Cell cycle</keyword>
<dbReference type="PANTHER" id="PTHR37485:SF1">
    <property type="entry name" value="CELL DIVISION PROTEIN FTSB"/>
    <property type="match status" value="1"/>
</dbReference>
<comment type="similarity">
    <text evidence="7">Belongs to the FtsB family.</text>
</comment>
<evidence type="ECO:0000256" key="3">
    <source>
        <dbReference type="ARBA" id="ARBA00022692"/>
    </source>
</evidence>
<evidence type="ECO:0000256" key="2">
    <source>
        <dbReference type="ARBA" id="ARBA00022618"/>
    </source>
</evidence>
<evidence type="ECO:0000313" key="9">
    <source>
        <dbReference type="Proteomes" id="UP001564408"/>
    </source>
</evidence>
<dbReference type="GO" id="GO:0051301">
    <property type="term" value="P:cell division"/>
    <property type="evidence" value="ECO:0007669"/>
    <property type="project" value="UniProtKB-KW"/>
</dbReference>
<comment type="caution">
    <text evidence="8">The sequence shown here is derived from an EMBL/GenBank/DDBJ whole genome shotgun (WGS) entry which is preliminary data.</text>
</comment>
<keyword evidence="4 7" id="KW-1133">Transmembrane helix</keyword>
<protein>
    <recommendedName>
        <fullName evidence="7">Cell division protein FtsB</fullName>
    </recommendedName>
</protein>
<proteinExistence type="inferred from homology"/>
<evidence type="ECO:0000256" key="6">
    <source>
        <dbReference type="ARBA" id="ARBA00023306"/>
    </source>
</evidence>
<dbReference type="InterPro" id="IPR007060">
    <property type="entry name" value="FtsL/DivIC"/>
</dbReference>